<dbReference type="SUPFAM" id="SSF50486">
    <property type="entry name" value="FMT C-terminal domain-like"/>
    <property type="match status" value="1"/>
</dbReference>
<dbReference type="GO" id="GO:0005829">
    <property type="term" value="C:cytosol"/>
    <property type="evidence" value="ECO:0007669"/>
    <property type="project" value="TreeGrafter"/>
</dbReference>
<dbReference type="PANTHER" id="PTHR11138:SF5">
    <property type="entry name" value="METHIONYL-TRNA FORMYLTRANSFERASE, MITOCHONDRIAL"/>
    <property type="match status" value="1"/>
</dbReference>
<dbReference type="AlphaFoldDB" id="I4CB40"/>
<dbReference type="Pfam" id="PF02911">
    <property type="entry name" value="Formyl_trans_C"/>
    <property type="match status" value="1"/>
</dbReference>
<dbReference type="InterPro" id="IPR002376">
    <property type="entry name" value="Formyl_transf_N"/>
</dbReference>
<dbReference type="Gene3D" id="3.40.50.12230">
    <property type="match status" value="1"/>
</dbReference>
<dbReference type="CDD" id="cd08704">
    <property type="entry name" value="Met_tRNA_FMT_C"/>
    <property type="match status" value="1"/>
</dbReference>
<evidence type="ECO:0000256" key="5">
    <source>
        <dbReference type="HAMAP-Rule" id="MF_00182"/>
    </source>
</evidence>
<protein>
    <recommendedName>
        <fullName evidence="2 5">Methionyl-tRNA formyltransferase</fullName>
        <ecNumber evidence="2 5">2.1.2.9</ecNumber>
    </recommendedName>
</protein>
<dbReference type="PATRIC" id="fig|706587.4.peg.4696"/>
<proteinExistence type="inferred from homology"/>
<dbReference type="InterPro" id="IPR005794">
    <property type="entry name" value="Fmt"/>
</dbReference>
<dbReference type="EC" id="2.1.2.9" evidence="2 5"/>
<dbReference type="InterPro" id="IPR041711">
    <property type="entry name" value="Met-tRNA-FMT_N"/>
</dbReference>
<keyword evidence="9" id="KW-1185">Reference proteome</keyword>
<dbReference type="HAMAP" id="MF_00182">
    <property type="entry name" value="Formyl_trans"/>
    <property type="match status" value="1"/>
</dbReference>
<comment type="similarity">
    <text evidence="1 5">Belongs to the Fmt family.</text>
</comment>
<dbReference type="InterPro" id="IPR036477">
    <property type="entry name" value="Formyl_transf_N_sf"/>
</dbReference>
<evidence type="ECO:0000313" key="9">
    <source>
        <dbReference type="Proteomes" id="UP000006055"/>
    </source>
</evidence>
<dbReference type="NCBIfam" id="TIGR00460">
    <property type="entry name" value="fmt"/>
    <property type="match status" value="1"/>
</dbReference>
<evidence type="ECO:0000256" key="1">
    <source>
        <dbReference type="ARBA" id="ARBA00010699"/>
    </source>
</evidence>
<dbReference type="STRING" id="706587.Desti_4144"/>
<dbReference type="eggNOG" id="COG0223">
    <property type="taxonomic scope" value="Bacteria"/>
</dbReference>
<dbReference type="HOGENOM" id="CLU_033347_1_1_7"/>
<dbReference type="InterPro" id="IPR044135">
    <property type="entry name" value="Met-tRNA-FMT_C"/>
</dbReference>
<dbReference type="GO" id="GO:0004479">
    <property type="term" value="F:methionyl-tRNA formyltransferase activity"/>
    <property type="evidence" value="ECO:0007669"/>
    <property type="project" value="UniProtKB-UniRule"/>
</dbReference>
<dbReference type="FunFam" id="3.40.50.12230:FF:000001">
    <property type="entry name" value="Methionyl-tRNA formyltransferase"/>
    <property type="match status" value="1"/>
</dbReference>
<keyword evidence="4 5" id="KW-0648">Protein biosynthesis</keyword>
<dbReference type="Pfam" id="PF00551">
    <property type="entry name" value="Formyl_trans_N"/>
    <property type="match status" value="1"/>
</dbReference>
<evidence type="ECO:0000313" key="8">
    <source>
        <dbReference type="EMBL" id="AFM26781.1"/>
    </source>
</evidence>
<comment type="catalytic activity">
    <reaction evidence="5">
        <text>L-methionyl-tRNA(fMet) + (6R)-10-formyltetrahydrofolate = N-formyl-L-methionyl-tRNA(fMet) + (6S)-5,6,7,8-tetrahydrofolate + H(+)</text>
        <dbReference type="Rhea" id="RHEA:24380"/>
        <dbReference type="Rhea" id="RHEA-COMP:9952"/>
        <dbReference type="Rhea" id="RHEA-COMP:9953"/>
        <dbReference type="ChEBI" id="CHEBI:15378"/>
        <dbReference type="ChEBI" id="CHEBI:57453"/>
        <dbReference type="ChEBI" id="CHEBI:78530"/>
        <dbReference type="ChEBI" id="CHEBI:78844"/>
        <dbReference type="ChEBI" id="CHEBI:195366"/>
        <dbReference type="EC" id="2.1.2.9"/>
    </reaction>
</comment>
<name>I4CB40_DESTA</name>
<dbReference type="CDD" id="cd08646">
    <property type="entry name" value="FMT_core_Met-tRNA-FMT_N"/>
    <property type="match status" value="1"/>
</dbReference>
<dbReference type="Proteomes" id="UP000006055">
    <property type="component" value="Chromosome"/>
</dbReference>
<comment type="function">
    <text evidence="5">Attaches a formyl group to the free amino group of methionyl-tRNA(fMet). The formyl group appears to play a dual role in the initiator identity of N-formylmethionyl-tRNA by promoting its recognition by IF2 and preventing the misappropriation of this tRNA by the elongation apparatus.</text>
</comment>
<evidence type="ECO:0000259" key="6">
    <source>
        <dbReference type="Pfam" id="PF00551"/>
    </source>
</evidence>
<dbReference type="InterPro" id="IPR011034">
    <property type="entry name" value="Formyl_transferase-like_C_sf"/>
</dbReference>
<feature type="binding site" evidence="5">
    <location>
        <begin position="109"/>
        <end position="112"/>
    </location>
    <ligand>
        <name>(6S)-5,6,7,8-tetrahydrofolate</name>
        <dbReference type="ChEBI" id="CHEBI:57453"/>
    </ligand>
</feature>
<gene>
    <name evidence="5" type="primary">fmt</name>
    <name evidence="8" type="ordered locus">Desti_4144</name>
</gene>
<evidence type="ECO:0000256" key="4">
    <source>
        <dbReference type="ARBA" id="ARBA00022917"/>
    </source>
</evidence>
<evidence type="ECO:0000256" key="2">
    <source>
        <dbReference type="ARBA" id="ARBA00012261"/>
    </source>
</evidence>
<evidence type="ECO:0000259" key="7">
    <source>
        <dbReference type="Pfam" id="PF02911"/>
    </source>
</evidence>
<dbReference type="EMBL" id="CP003360">
    <property type="protein sequence ID" value="AFM26781.1"/>
    <property type="molecule type" value="Genomic_DNA"/>
</dbReference>
<organism evidence="8 9">
    <name type="scientific">Desulfomonile tiedjei (strain ATCC 49306 / DSM 6799 / DCB-1)</name>
    <dbReference type="NCBI Taxonomy" id="706587"/>
    <lineage>
        <taxon>Bacteria</taxon>
        <taxon>Pseudomonadati</taxon>
        <taxon>Thermodesulfobacteriota</taxon>
        <taxon>Desulfomonilia</taxon>
        <taxon>Desulfomonilales</taxon>
        <taxon>Desulfomonilaceae</taxon>
        <taxon>Desulfomonile</taxon>
    </lineage>
</organism>
<dbReference type="KEGG" id="dti:Desti_4144"/>
<dbReference type="InterPro" id="IPR001555">
    <property type="entry name" value="GART_AS"/>
</dbReference>
<dbReference type="InterPro" id="IPR005793">
    <property type="entry name" value="Formyl_trans_C"/>
</dbReference>
<dbReference type="PANTHER" id="PTHR11138">
    <property type="entry name" value="METHIONYL-TRNA FORMYLTRANSFERASE"/>
    <property type="match status" value="1"/>
</dbReference>
<keyword evidence="3 5" id="KW-0808">Transferase</keyword>
<dbReference type="RefSeq" id="WP_014811904.1">
    <property type="nucleotide sequence ID" value="NC_018025.1"/>
</dbReference>
<accession>I4CB40</accession>
<evidence type="ECO:0000256" key="3">
    <source>
        <dbReference type="ARBA" id="ARBA00022679"/>
    </source>
</evidence>
<feature type="domain" description="Formyl transferase C-terminal" evidence="7">
    <location>
        <begin position="204"/>
        <end position="298"/>
    </location>
</feature>
<dbReference type="PROSITE" id="PS00373">
    <property type="entry name" value="GART"/>
    <property type="match status" value="1"/>
</dbReference>
<feature type="domain" description="Formyl transferase N-terminal" evidence="6">
    <location>
        <begin position="4"/>
        <end position="179"/>
    </location>
</feature>
<dbReference type="OrthoDB" id="9802815at2"/>
<reference evidence="9" key="1">
    <citation type="submission" date="2012-06" db="EMBL/GenBank/DDBJ databases">
        <title>Complete sequence of chromosome of Desulfomonile tiedjei DSM 6799.</title>
        <authorList>
            <person name="Lucas S."/>
            <person name="Copeland A."/>
            <person name="Lapidus A."/>
            <person name="Glavina del Rio T."/>
            <person name="Dalin E."/>
            <person name="Tice H."/>
            <person name="Bruce D."/>
            <person name="Goodwin L."/>
            <person name="Pitluck S."/>
            <person name="Peters L."/>
            <person name="Ovchinnikova G."/>
            <person name="Zeytun A."/>
            <person name="Lu M."/>
            <person name="Kyrpides N."/>
            <person name="Mavromatis K."/>
            <person name="Ivanova N."/>
            <person name="Brettin T."/>
            <person name="Detter J.C."/>
            <person name="Han C."/>
            <person name="Larimer F."/>
            <person name="Land M."/>
            <person name="Hauser L."/>
            <person name="Markowitz V."/>
            <person name="Cheng J.-F."/>
            <person name="Hugenholtz P."/>
            <person name="Woyke T."/>
            <person name="Wu D."/>
            <person name="Spring S."/>
            <person name="Schroeder M."/>
            <person name="Brambilla E."/>
            <person name="Klenk H.-P."/>
            <person name="Eisen J.A."/>
        </authorList>
    </citation>
    <scope>NUCLEOTIDE SEQUENCE [LARGE SCALE GENOMIC DNA]</scope>
    <source>
        <strain evidence="9">ATCC 49306 / DSM 6799 / DCB-1</strain>
    </source>
</reference>
<dbReference type="SUPFAM" id="SSF53328">
    <property type="entry name" value="Formyltransferase"/>
    <property type="match status" value="1"/>
</dbReference>
<sequence>MSLRVVFMGSPDFSVPVLLALHENFTVVGVVTQRDKPRGRGQKISSTPVKIAADRFGIPVMEPERLNQDVVDAMVEWNPDVIVVAAYGKILPSKILEMPRMGCVNLHASLLPLYRGASPISAAILDGKSFTGVCTMLMDKGMDTGDILLCREIPIAENDTTGSLHDKLLEPGASLVVDTLRLMIAGEITPIPQDHAKATYTKLLTKKDGKLDWSRDAEFLSRLVRAMSPWPGAFFVFQEEQVKLSDAQHRTGKAEPGEIYDIVPDGILVGTGKDLLLLKTVQAPGRKAVSASDFARGKHLKRGDFMQ</sequence>